<evidence type="ECO:0000256" key="1">
    <source>
        <dbReference type="SAM" id="MobiDB-lite"/>
    </source>
</evidence>
<feature type="region of interest" description="Disordered" evidence="1">
    <location>
        <begin position="150"/>
        <end position="184"/>
    </location>
</feature>
<organism evidence="3">
    <name type="scientific">Kwoniella pini CBS 10737</name>
    <dbReference type="NCBI Taxonomy" id="1296096"/>
    <lineage>
        <taxon>Eukaryota</taxon>
        <taxon>Fungi</taxon>
        <taxon>Dikarya</taxon>
        <taxon>Basidiomycota</taxon>
        <taxon>Agaricomycotina</taxon>
        <taxon>Tremellomycetes</taxon>
        <taxon>Tremellales</taxon>
        <taxon>Cryptococcaceae</taxon>
        <taxon>Kwoniella</taxon>
    </lineage>
</organism>
<feature type="signal peptide" evidence="2">
    <location>
        <begin position="1"/>
        <end position="19"/>
    </location>
</feature>
<name>A0A1B9I6S7_9TREE</name>
<dbReference type="GeneID" id="30171655"/>
<evidence type="ECO:0000313" key="4">
    <source>
        <dbReference type="EMBL" id="WWC68999.1"/>
    </source>
</evidence>
<feature type="chain" id="PRO_5008628432" description="Phosphatidylglycerol/phosphatidylinositol transfer protein" evidence="2">
    <location>
        <begin position="20"/>
        <end position="184"/>
    </location>
</feature>
<dbReference type="EMBL" id="CP144521">
    <property type="protein sequence ID" value="WWC68999.1"/>
    <property type="molecule type" value="Genomic_DNA"/>
</dbReference>
<evidence type="ECO:0000256" key="2">
    <source>
        <dbReference type="SAM" id="SignalP"/>
    </source>
</evidence>
<proteinExistence type="predicted"/>
<dbReference type="RefSeq" id="XP_019012439.1">
    <property type="nucleotide sequence ID" value="XM_019155036.1"/>
</dbReference>
<dbReference type="Proteomes" id="UP000094020">
    <property type="component" value="Chromosome 3"/>
</dbReference>
<evidence type="ECO:0000313" key="3">
    <source>
        <dbReference type="EMBL" id="OCF51220.1"/>
    </source>
</evidence>
<evidence type="ECO:0000313" key="5">
    <source>
        <dbReference type="Proteomes" id="UP000094020"/>
    </source>
</evidence>
<protein>
    <recommendedName>
        <fullName evidence="6">Phosphatidylglycerol/phosphatidylinositol transfer protein</fullName>
    </recommendedName>
</protein>
<accession>A0A1B9I6S7</accession>
<dbReference type="KEGG" id="kpin:30171655"/>
<feature type="compositionally biased region" description="Basic and acidic residues" evidence="1">
    <location>
        <begin position="150"/>
        <end position="165"/>
    </location>
</feature>
<keyword evidence="2" id="KW-0732">Signal</keyword>
<evidence type="ECO:0008006" key="6">
    <source>
        <dbReference type="Google" id="ProtNLM"/>
    </source>
</evidence>
<gene>
    <name evidence="3" type="ORF">I206_03286</name>
    <name evidence="4" type="ORF">I206_102935</name>
</gene>
<reference evidence="4" key="2">
    <citation type="submission" date="2013-07" db="EMBL/GenBank/DDBJ databases">
        <authorList>
            <consortium name="The Broad Institute Genome Sequencing Platform"/>
            <person name="Cuomo C."/>
            <person name="Litvintseva A."/>
            <person name="Chen Y."/>
            <person name="Heitman J."/>
            <person name="Sun S."/>
            <person name="Springer D."/>
            <person name="Dromer F."/>
            <person name="Young S.K."/>
            <person name="Zeng Q."/>
            <person name="Gargeya S."/>
            <person name="Fitzgerald M."/>
            <person name="Abouelleil A."/>
            <person name="Alvarado L."/>
            <person name="Berlin A.M."/>
            <person name="Chapman S.B."/>
            <person name="Dewar J."/>
            <person name="Goldberg J."/>
            <person name="Griggs A."/>
            <person name="Gujja S."/>
            <person name="Hansen M."/>
            <person name="Howarth C."/>
            <person name="Imamovic A."/>
            <person name="Larimer J."/>
            <person name="McCowan C."/>
            <person name="Murphy C."/>
            <person name="Pearson M."/>
            <person name="Priest M."/>
            <person name="Roberts A."/>
            <person name="Saif S."/>
            <person name="Shea T."/>
            <person name="Sykes S."/>
            <person name="Wortman J."/>
            <person name="Nusbaum C."/>
            <person name="Birren B."/>
        </authorList>
    </citation>
    <scope>NUCLEOTIDE SEQUENCE</scope>
    <source>
        <strain evidence="4">CBS 10737</strain>
    </source>
</reference>
<dbReference type="EMBL" id="KI894009">
    <property type="protein sequence ID" value="OCF51220.1"/>
    <property type="molecule type" value="Genomic_DNA"/>
</dbReference>
<dbReference type="OrthoDB" id="10448065at2759"/>
<sequence>MRCQSISLLAFFLVSSVSTATPLHLDKREDSVINIKTALNTRLVQENDPSKIAVNGQESIFDFTRKSPSGTQESSPTITQSFYWDLFVKDDDYGMETQKSRLTCHVEVPVTFRGTAKYELHTDIGYPAVTLTSGILYDVKGIKISCPPEESKCTNDGSVDKDCPPDQRAPGFNADGNFRSSDWA</sequence>
<reference evidence="4" key="4">
    <citation type="submission" date="2024-02" db="EMBL/GenBank/DDBJ databases">
        <title>Comparative genomics of Cryptococcus and Kwoniella reveals pathogenesis evolution and contrasting modes of karyotype evolution via chromosome fusion or intercentromeric recombination.</title>
        <authorList>
            <person name="Coelho M.A."/>
            <person name="David-Palma M."/>
            <person name="Shea T."/>
            <person name="Bowers K."/>
            <person name="McGinley-Smith S."/>
            <person name="Mohammad A.W."/>
            <person name="Gnirke A."/>
            <person name="Yurkov A.M."/>
            <person name="Nowrousian M."/>
            <person name="Sun S."/>
            <person name="Cuomo C.A."/>
            <person name="Heitman J."/>
        </authorList>
    </citation>
    <scope>NUCLEOTIDE SEQUENCE</scope>
    <source>
        <strain evidence="4">CBS 10737</strain>
    </source>
</reference>
<reference evidence="3" key="3">
    <citation type="submission" date="2016-07" db="EMBL/GenBank/DDBJ databases">
        <title>Evolution of pathogenesis and genome organization in the Tremellales.</title>
        <authorList>
            <person name="Cuomo C."/>
            <person name="Litvintseva A."/>
            <person name="Heitman J."/>
            <person name="Chen Y."/>
            <person name="Sun S."/>
            <person name="Springer D."/>
            <person name="Dromer F."/>
            <person name="Young S."/>
            <person name="Zeng Q."/>
            <person name="Chapman S."/>
            <person name="Gujja S."/>
            <person name="Saif S."/>
            <person name="Birren B."/>
        </authorList>
    </citation>
    <scope>NUCLEOTIDE SEQUENCE</scope>
    <source>
        <strain evidence="3">CBS 10737</strain>
    </source>
</reference>
<keyword evidence="5" id="KW-1185">Reference proteome</keyword>
<dbReference type="AlphaFoldDB" id="A0A1B9I6S7"/>
<reference evidence="3" key="1">
    <citation type="submission" date="2013-07" db="EMBL/GenBank/DDBJ databases">
        <title>The Genome Sequence of Cryptococcus pinus CBS10737.</title>
        <authorList>
            <consortium name="The Broad Institute Genome Sequencing Platform"/>
            <person name="Cuomo C."/>
            <person name="Litvintseva A."/>
            <person name="Chen Y."/>
            <person name="Heitman J."/>
            <person name="Sun S."/>
            <person name="Springer D."/>
            <person name="Dromer F."/>
            <person name="Young S.K."/>
            <person name="Zeng Q."/>
            <person name="Gargeya S."/>
            <person name="Fitzgerald M."/>
            <person name="Abouelleil A."/>
            <person name="Alvarado L."/>
            <person name="Berlin A.M."/>
            <person name="Chapman S.B."/>
            <person name="Dewar J."/>
            <person name="Goldberg J."/>
            <person name="Griggs A."/>
            <person name="Gujja S."/>
            <person name="Hansen M."/>
            <person name="Howarth C."/>
            <person name="Imamovic A."/>
            <person name="Larimer J."/>
            <person name="McCowan C."/>
            <person name="Murphy C."/>
            <person name="Pearson M."/>
            <person name="Priest M."/>
            <person name="Roberts A."/>
            <person name="Saif S."/>
            <person name="Shea T."/>
            <person name="Sykes S."/>
            <person name="Wortman J."/>
            <person name="Nusbaum C."/>
            <person name="Birren B."/>
        </authorList>
    </citation>
    <scope>NUCLEOTIDE SEQUENCE [LARGE SCALE GENOMIC DNA]</scope>
    <source>
        <strain evidence="3">CBS 10737</strain>
    </source>
</reference>